<comment type="similarity">
    <text evidence="1">Belongs to the OPI10 family.</text>
</comment>
<evidence type="ECO:0000259" key="3">
    <source>
        <dbReference type="Pfam" id="PF21057"/>
    </source>
</evidence>
<dbReference type="EMBL" id="JASNWA010000006">
    <property type="protein sequence ID" value="KAK3174483.1"/>
    <property type="molecule type" value="Genomic_DNA"/>
</dbReference>
<name>A0AAE0DPA5_9LECA</name>
<sequence>MATAPPFGLILPSRPVLTNPAVVSPTQYAFAFPSTPAFTHIVAFLLPGTTLPDGILAGVYVQLPGASEFKLLGAIGTEKQSAIFRVSGGGAAIPSGNGSVEDEMTDVDDTSTTINGTATVGDVTVGISIEPAATISSQLEALKAMQASSSTGIVATKGQQGPTPLSTKVLAQRIIQNAFNFLASFAGNTGAGGQEVIPLKSFRDWWSKFERRIANDPTFLERDADG</sequence>
<dbReference type="Proteomes" id="UP001276659">
    <property type="component" value="Unassembled WGS sequence"/>
</dbReference>
<dbReference type="InterPro" id="IPR048364">
    <property type="entry name" value="Hikeshi-like_C"/>
</dbReference>
<gene>
    <name evidence="4" type="ORF">OEA41_001729</name>
</gene>
<organism evidence="4 5">
    <name type="scientific">Lepraria neglecta</name>
    <dbReference type="NCBI Taxonomy" id="209136"/>
    <lineage>
        <taxon>Eukaryota</taxon>
        <taxon>Fungi</taxon>
        <taxon>Dikarya</taxon>
        <taxon>Ascomycota</taxon>
        <taxon>Pezizomycotina</taxon>
        <taxon>Lecanoromycetes</taxon>
        <taxon>OSLEUM clade</taxon>
        <taxon>Lecanoromycetidae</taxon>
        <taxon>Lecanorales</taxon>
        <taxon>Lecanorineae</taxon>
        <taxon>Stereocaulaceae</taxon>
        <taxon>Lepraria</taxon>
    </lineage>
</organism>
<dbReference type="Pfam" id="PF21057">
    <property type="entry name" value="Hikeshi-like_C"/>
    <property type="match status" value="1"/>
</dbReference>
<dbReference type="InterPro" id="IPR031318">
    <property type="entry name" value="OPI10"/>
</dbReference>
<dbReference type="GO" id="GO:0005829">
    <property type="term" value="C:cytosol"/>
    <property type="evidence" value="ECO:0007669"/>
    <property type="project" value="TreeGrafter"/>
</dbReference>
<proteinExistence type="inferred from homology"/>
<evidence type="ECO:0000313" key="5">
    <source>
        <dbReference type="Proteomes" id="UP001276659"/>
    </source>
</evidence>
<dbReference type="InterPro" id="IPR008493">
    <property type="entry name" value="Hikeshi-like_N"/>
</dbReference>
<evidence type="ECO:0008006" key="6">
    <source>
        <dbReference type="Google" id="ProtNLM"/>
    </source>
</evidence>
<reference evidence="4" key="1">
    <citation type="submission" date="2022-11" db="EMBL/GenBank/DDBJ databases">
        <title>Chromosomal genome sequence assembly and mating type (MAT) locus characterization of the leprose asexual lichenized fungus Lepraria neglecta (Nyl.) Erichsen.</title>
        <authorList>
            <person name="Allen J.L."/>
            <person name="Pfeffer B."/>
        </authorList>
    </citation>
    <scope>NUCLEOTIDE SEQUENCE</scope>
    <source>
        <strain evidence="4">Allen 5258</strain>
    </source>
</reference>
<dbReference type="PANTHER" id="PTHR12925:SF0">
    <property type="entry name" value="PROTEIN HIKESHI"/>
    <property type="match status" value="1"/>
</dbReference>
<feature type="domain" description="Hikeshi-like N-terminal" evidence="2">
    <location>
        <begin position="10"/>
        <end position="145"/>
    </location>
</feature>
<dbReference type="GO" id="GO:0061608">
    <property type="term" value="F:nuclear import signal receptor activity"/>
    <property type="evidence" value="ECO:0007669"/>
    <property type="project" value="TreeGrafter"/>
</dbReference>
<keyword evidence="5" id="KW-1185">Reference proteome</keyword>
<evidence type="ECO:0000256" key="1">
    <source>
        <dbReference type="ARBA" id="ARBA00006623"/>
    </source>
</evidence>
<feature type="domain" description="Hikeshi-like C-terminal" evidence="3">
    <location>
        <begin position="166"/>
        <end position="222"/>
    </location>
</feature>
<dbReference type="Pfam" id="PF05603">
    <property type="entry name" value="Hikeshi-like_N"/>
    <property type="match status" value="1"/>
</dbReference>
<dbReference type="GO" id="GO:0005634">
    <property type="term" value="C:nucleus"/>
    <property type="evidence" value="ECO:0007669"/>
    <property type="project" value="TreeGrafter"/>
</dbReference>
<evidence type="ECO:0000313" key="4">
    <source>
        <dbReference type="EMBL" id="KAK3174483.1"/>
    </source>
</evidence>
<dbReference type="PANTHER" id="PTHR12925">
    <property type="entry name" value="HIKESHI FAMILY MEMBER"/>
    <property type="match status" value="1"/>
</dbReference>
<accession>A0AAE0DPA5</accession>
<dbReference type="AlphaFoldDB" id="A0AAE0DPA5"/>
<evidence type="ECO:0000259" key="2">
    <source>
        <dbReference type="Pfam" id="PF05603"/>
    </source>
</evidence>
<dbReference type="GO" id="GO:0006606">
    <property type="term" value="P:protein import into nucleus"/>
    <property type="evidence" value="ECO:0007669"/>
    <property type="project" value="TreeGrafter"/>
</dbReference>
<comment type="caution">
    <text evidence="4">The sequence shown here is derived from an EMBL/GenBank/DDBJ whole genome shotgun (WGS) entry which is preliminary data.</text>
</comment>
<protein>
    <recommendedName>
        <fullName evidence="6">Hikeshi-like domain-containing protein</fullName>
    </recommendedName>
</protein>